<keyword evidence="2" id="KW-1185">Reference proteome</keyword>
<proteinExistence type="predicted"/>
<evidence type="ECO:0000313" key="1">
    <source>
        <dbReference type="EMBL" id="MFD2171758.1"/>
    </source>
</evidence>
<comment type="caution">
    <text evidence="1">The sequence shown here is derived from an EMBL/GenBank/DDBJ whole genome shotgun (WGS) entry which is preliminary data.</text>
</comment>
<protein>
    <submittedName>
        <fullName evidence="1">Uncharacterized protein</fullName>
    </submittedName>
</protein>
<sequence length="169" mass="19154">MQQKPNLELVSGVEAIEQVKKYPAPADAGIFHIPNQLTWPLIVPEGGLSVTLDPNNKEQELTYGLVTGIVAFEDNFYLLGRVDYAYGSEEQTAWFRLDWSIDKGMIESIGELGIIGLTNKRPPKLTSKEEMVAHLTAVTTFVCQLDEMELHRLRIQMIRMQEQAKLTRH</sequence>
<accession>A0ABW5A0I3</accession>
<dbReference type="EMBL" id="JBHUIO010000011">
    <property type="protein sequence ID" value="MFD2171758.1"/>
    <property type="molecule type" value="Genomic_DNA"/>
</dbReference>
<organism evidence="1 2">
    <name type="scientific">Tumebacillus lipolyticus</name>
    <dbReference type="NCBI Taxonomy" id="1280370"/>
    <lineage>
        <taxon>Bacteria</taxon>
        <taxon>Bacillati</taxon>
        <taxon>Bacillota</taxon>
        <taxon>Bacilli</taxon>
        <taxon>Bacillales</taxon>
        <taxon>Alicyclobacillaceae</taxon>
        <taxon>Tumebacillus</taxon>
    </lineage>
</organism>
<dbReference type="Proteomes" id="UP001597343">
    <property type="component" value="Unassembled WGS sequence"/>
</dbReference>
<evidence type="ECO:0000313" key="2">
    <source>
        <dbReference type="Proteomes" id="UP001597343"/>
    </source>
</evidence>
<dbReference type="RefSeq" id="WP_386048835.1">
    <property type="nucleotide sequence ID" value="NZ_JBHUIO010000011.1"/>
</dbReference>
<gene>
    <name evidence="1" type="ORF">ACFSOY_17485</name>
</gene>
<name>A0ABW5A0I3_9BACL</name>
<reference evidence="2" key="1">
    <citation type="journal article" date="2019" name="Int. J. Syst. Evol. Microbiol.">
        <title>The Global Catalogue of Microorganisms (GCM) 10K type strain sequencing project: providing services to taxonomists for standard genome sequencing and annotation.</title>
        <authorList>
            <consortium name="The Broad Institute Genomics Platform"/>
            <consortium name="The Broad Institute Genome Sequencing Center for Infectious Disease"/>
            <person name="Wu L."/>
            <person name="Ma J."/>
        </authorList>
    </citation>
    <scope>NUCLEOTIDE SEQUENCE [LARGE SCALE GENOMIC DNA]</scope>
    <source>
        <strain evidence="2">CGMCC 1.13574</strain>
    </source>
</reference>